<keyword evidence="4" id="KW-0233">DNA recombination</keyword>
<dbReference type="InterPro" id="IPR013762">
    <property type="entry name" value="Integrase-like_cat_sf"/>
</dbReference>
<sequence length="335" mass="38974">MKPTDFSIYLSRFLSNYLAGQRNLSPNTIKAYRDVFILLLRFCRDVKNIPIEKLQLEQVDVDLIEAFLDHIEKERRCTPRTLNHRLTTLHAFFRYIQVEDPLHLLQCQRILAIPLRRFVRPEVNYLSKDHLAALLAQPDLEKPEGRRDVVLLSVLYDTGARVQELIDLTVGDVRLDTPAQVRILGKGRKIRVVPLMDNTANLLQGYLHENNFLRPEAFDYPLFRNNQGNKLTRVGVNYILQKYERLVREAYPHFKQKISPHTLRHTKGMHLLQGGVSLDIIRDFLGHVDIKTTEIYARANLEMKRAAIEKVSTAPSPKIPSWKENKSLLQWLQSL</sequence>
<evidence type="ECO:0000256" key="2">
    <source>
        <dbReference type="ARBA" id="ARBA00022908"/>
    </source>
</evidence>
<evidence type="ECO:0000313" key="9">
    <source>
        <dbReference type="EMBL" id="PNL62501.1"/>
    </source>
</evidence>
<evidence type="ECO:0000313" key="11">
    <source>
        <dbReference type="EMBL" id="PNL62899.1"/>
    </source>
</evidence>
<comment type="caution">
    <text evidence="9">The sequence shown here is derived from an EMBL/GenBank/DDBJ whole genome shotgun (WGS) entry which is preliminary data.</text>
</comment>
<dbReference type="Proteomes" id="UP000192511">
    <property type="component" value="Unassembled WGS sequence"/>
</dbReference>
<evidence type="ECO:0000256" key="4">
    <source>
        <dbReference type="ARBA" id="ARBA00023172"/>
    </source>
</evidence>
<protein>
    <submittedName>
        <fullName evidence="9">Integrase</fullName>
    </submittedName>
</protein>
<keyword evidence="1" id="KW-0159">Chromosome partition</keyword>
<dbReference type="EMBL" id="NBTX02000004">
    <property type="protein sequence ID" value="PNL62501.1"/>
    <property type="molecule type" value="Genomic_DNA"/>
</dbReference>
<dbReference type="PANTHER" id="PTHR30349">
    <property type="entry name" value="PHAGE INTEGRASE-RELATED"/>
    <property type="match status" value="1"/>
</dbReference>
<organism evidence="9 12">
    <name type="scientific">Legionella anisa</name>
    <dbReference type="NCBI Taxonomy" id="28082"/>
    <lineage>
        <taxon>Bacteria</taxon>
        <taxon>Pseudomonadati</taxon>
        <taxon>Pseudomonadota</taxon>
        <taxon>Gammaproteobacteria</taxon>
        <taxon>Legionellales</taxon>
        <taxon>Legionellaceae</taxon>
        <taxon>Legionella</taxon>
    </lineage>
</organism>
<dbReference type="Pfam" id="PF00589">
    <property type="entry name" value="Phage_integrase"/>
    <property type="match status" value="1"/>
</dbReference>
<dbReference type="PANTHER" id="PTHR30349:SF81">
    <property type="entry name" value="TYROSINE RECOMBINASE XERC"/>
    <property type="match status" value="1"/>
</dbReference>
<dbReference type="InterPro" id="IPR010998">
    <property type="entry name" value="Integrase_recombinase_N"/>
</dbReference>
<reference evidence="9 12" key="2">
    <citation type="submission" date="2017-12" db="EMBL/GenBank/DDBJ databases">
        <title>FDA dAtabase for Regulatory Grade micrObial Sequences (FDA-ARGOS): Supporting development and validation of Infectious Disease Dx tests.</title>
        <authorList>
            <person name="Kerrigan L."/>
            <person name="Tallon L.J."/>
            <person name="Sadzewicz L."/>
            <person name="Sengamalay N."/>
            <person name="Ott S."/>
            <person name="Godinez A."/>
            <person name="Nagaraj S."/>
            <person name="Vavikolanu K."/>
            <person name="Vyas G."/>
            <person name="Nadendla S."/>
            <person name="Aluvathingal J."/>
            <person name="Sichtig H."/>
        </authorList>
    </citation>
    <scope>NUCLEOTIDE SEQUENCE</scope>
    <source>
        <strain evidence="9 12">FDAARGOS_200</strain>
    </source>
</reference>
<dbReference type="AlphaFoldDB" id="A0AAX0WVS0"/>
<dbReference type="PROSITE" id="PS51898">
    <property type="entry name" value="TYR_RECOMBINASE"/>
    <property type="match status" value="1"/>
</dbReference>
<evidence type="ECO:0000313" key="10">
    <source>
        <dbReference type="EMBL" id="PNL62693.1"/>
    </source>
</evidence>
<dbReference type="PROSITE" id="PS51900">
    <property type="entry name" value="CB"/>
    <property type="match status" value="1"/>
</dbReference>
<dbReference type="InterPro" id="IPR011010">
    <property type="entry name" value="DNA_brk_join_enz"/>
</dbReference>
<reference evidence="12" key="1">
    <citation type="submission" date="2017-12" db="EMBL/GenBank/DDBJ databases">
        <title>FDA dAtabase for Regulatory Grade micrObial Sequences (FDA-ARGOS): Supporting development and validation of Infectious Disease Dx tests.</title>
        <authorList>
            <person name="Kerrigan L."/>
            <person name="Tallon L.J."/>
            <person name="Sadzewicz L."/>
            <person name="Sengamalay N."/>
            <person name="Ott S."/>
            <person name="Godinez A."/>
            <person name="Nagaraj S."/>
            <person name="Vavikolanu K."/>
            <person name="Aluvathingal J."/>
            <person name="Nadendla S."/>
            <person name="Sichtig H."/>
        </authorList>
    </citation>
    <scope>NUCLEOTIDE SEQUENCE [LARGE SCALE GENOMIC DNA]</scope>
    <source>
        <strain evidence="12">FDAARGOS_200</strain>
    </source>
</reference>
<dbReference type="CDD" id="cd01182">
    <property type="entry name" value="INT_RitC_C_like"/>
    <property type="match status" value="1"/>
</dbReference>
<keyword evidence="3 5" id="KW-0238">DNA-binding</keyword>
<dbReference type="GeneID" id="98065351"/>
<dbReference type="InterPro" id="IPR050090">
    <property type="entry name" value="Tyrosine_recombinase_XerCD"/>
</dbReference>
<accession>A0AAX0WVS0</accession>
<dbReference type="SUPFAM" id="SSF56349">
    <property type="entry name" value="DNA breaking-rejoining enzymes"/>
    <property type="match status" value="1"/>
</dbReference>
<evidence type="ECO:0000259" key="7">
    <source>
        <dbReference type="PROSITE" id="PS51900"/>
    </source>
</evidence>
<dbReference type="GO" id="GO:0015074">
    <property type="term" value="P:DNA integration"/>
    <property type="evidence" value="ECO:0007669"/>
    <property type="project" value="UniProtKB-KW"/>
</dbReference>
<gene>
    <name evidence="8" type="ORF">A6J39_014250</name>
    <name evidence="9" type="ORF">A6J39_015510</name>
    <name evidence="10" type="ORF">A6J39_016585</name>
    <name evidence="11" type="ORF">A6J39_017770</name>
</gene>
<dbReference type="Pfam" id="PF02899">
    <property type="entry name" value="Phage_int_SAM_1"/>
    <property type="match status" value="1"/>
</dbReference>
<dbReference type="GO" id="GO:0006310">
    <property type="term" value="P:DNA recombination"/>
    <property type="evidence" value="ECO:0007669"/>
    <property type="project" value="UniProtKB-KW"/>
</dbReference>
<dbReference type="InterPro" id="IPR004107">
    <property type="entry name" value="Integrase_SAM-like_N"/>
</dbReference>
<dbReference type="GO" id="GO:0007059">
    <property type="term" value="P:chromosome segregation"/>
    <property type="evidence" value="ECO:0007669"/>
    <property type="project" value="UniProtKB-KW"/>
</dbReference>
<dbReference type="InterPro" id="IPR044068">
    <property type="entry name" value="CB"/>
</dbReference>
<proteinExistence type="predicted"/>
<dbReference type="EMBL" id="NBTX02000004">
    <property type="protein sequence ID" value="PNL62693.1"/>
    <property type="molecule type" value="Genomic_DNA"/>
</dbReference>
<evidence type="ECO:0000256" key="5">
    <source>
        <dbReference type="PROSITE-ProRule" id="PRU01248"/>
    </source>
</evidence>
<evidence type="ECO:0000259" key="6">
    <source>
        <dbReference type="PROSITE" id="PS51898"/>
    </source>
</evidence>
<dbReference type="Gene3D" id="1.10.150.130">
    <property type="match status" value="1"/>
</dbReference>
<dbReference type="EMBL" id="NBTX02000004">
    <property type="protein sequence ID" value="PNL62280.1"/>
    <property type="molecule type" value="Genomic_DNA"/>
</dbReference>
<evidence type="ECO:0000256" key="1">
    <source>
        <dbReference type="ARBA" id="ARBA00022829"/>
    </source>
</evidence>
<evidence type="ECO:0000313" key="8">
    <source>
        <dbReference type="EMBL" id="PNL62280.1"/>
    </source>
</evidence>
<dbReference type="RefSeq" id="WP_019234427.1">
    <property type="nucleotide sequence ID" value="NZ_CAAAHR010000132.1"/>
</dbReference>
<keyword evidence="12" id="KW-1185">Reference proteome</keyword>
<dbReference type="Gene3D" id="1.10.443.10">
    <property type="entry name" value="Intergrase catalytic core"/>
    <property type="match status" value="1"/>
</dbReference>
<dbReference type="EMBL" id="NBTX02000004">
    <property type="protein sequence ID" value="PNL62899.1"/>
    <property type="molecule type" value="Genomic_DNA"/>
</dbReference>
<dbReference type="InterPro" id="IPR002104">
    <property type="entry name" value="Integrase_catalytic"/>
</dbReference>
<dbReference type="GO" id="GO:0003677">
    <property type="term" value="F:DNA binding"/>
    <property type="evidence" value="ECO:0007669"/>
    <property type="project" value="UniProtKB-UniRule"/>
</dbReference>
<evidence type="ECO:0000313" key="12">
    <source>
        <dbReference type="Proteomes" id="UP000192511"/>
    </source>
</evidence>
<keyword evidence="2" id="KW-0229">DNA integration</keyword>
<feature type="domain" description="Core-binding (CB)" evidence="7">
    <location>
        <begin position="4"/>
        <end position="97"/>
    </location>
</feature>
<evidence type="ECO:0000256" key="3">
    <source>
        <dbReference type="ARBA" id="ARBA00023125"/>
    </source>
</evidence>
<feature type="domain" description="Tyr recombinase" evidence="6">
    <location>
        <begin position="121"/>
        <end position="309"/>
    </location>
</feature>
<name>A0AAX0WVS0_9GAMM</name>